<evidence type="ECO:0000256" key="6">
    <source>
        <dbReference type="ARBA" id="ARBA00022729"/>
    </source>
</evidence>
<evidence type="ECO:0000256" key="1">
    <source>
        <dbReference type="ARBA" id="ARBA00004589"/>
    </source>
</evidence>
<dbReference type="OrthoDB" id="3932980at2759"/>
<proteinExistence type="inferred from homology"/>
<organism evidence="11 12">
    <name type="scientific">Byssothecium circinans</name>
    <dbReference type="NCBI Taxonomy" id="147558"/>
    <lineage>
        <taxon>Eukaryota</taxon>
        <taxon>Fungi</taxon>
        <taxon>Dikarya</taxon>
        <taxon>Ascomycota</taxon>
        <taxon>Pezizomycotina</taxon>
        <taxon>Dothideomycetes</taxon>
        <taxon>Pleosporomycetidae</taxon>
        <taxon>Pleosporales</taxon>
        <taxon>Massarineae</taxon>
        <taxon>Massarinaceae</taxon>
        <taxon>Byssothecium</taxon>
    </lineage>
</organism>
<feature type="chain" id="PRO_5025356882" description="CFEM domain-containing protein" evidence="9">
    <location>
        <begin position="18"/>
        <end position="160"/>
    </location>
</feature>
<dbReference type="AlphaFoldDB" id="A0A6A5U8J0"/>
<evidence type="ECO:0000256" key="4">
    <source>
        <dbReference type="ARBA" id="ARBA00022525"/>
    </source>
</evidence>
<dbReference type="Pfam" id="PF05730">
    <property type="entry name" value="CFEM"/>
    <property type="match status" value="1"/>
</dbReference>
<name>A0A6A5U8J0_9PLEO</name>
<evidence type="ECO:0000256" key="3">
    <source>
        <dbReference type="ARBA" id="ARBA00010031"/>
    </source>
</evidence>
<keyword evidence="4" id="KW-0964">Secreted</keyword>
<reference evidence="11" key="1">
    <citation type="journal article" date="2020" name="Stud. Mycol.">
        <title>101 Dothideomycetes genomes: a test case for predicting lifestyles and emergence of pathogens.</title>
        <authorList>
            <person name="Haridas S."/>
            <person name="Albert R."/>
            <person name="Binder M."/>
            <person name="Bloem J."/>
            <person name="Labutti K."/>
            <person name="Salamov A."/>
            <person name="Andreopoulos B."/>
            <person name="Baker S."/>
            <person name="Barry K."/>
            <person name="Bills G."/>
            <person name="Bluhm B."/>
            <person name="Cannon C."/>
            <person name="Castanera R."/>
            <person name="Culley D."/>
            <person name="Daum C."/>
            <person name="Ezra D."/>
            <person name="Gonzalez J."/>
            <person name="Henrissat B."/>
            <person name="Kuo A."/>
            <person name="Liang C."/>
            <person name="Lipzen A."/>
            <person name="Lutzoni F."/>
            <person name="Magnuson J."/>
            <person name="Mondo S."/>
            <person name="Nolan M."/>
            <person name="Ohm R."/>
            <person name="Pangilinan J."/>
            <person name="Park H.-J."/>
            <person name="Ramirez L."/>
            <person name="Alfaro M."/>
            <person name="Sun H."/>
            <person name="Tritt A."/>
            <person name="Yoshinaga Y."/>
            <person name="Zwiers L.-H."/>
            <person name="Turgeon B."/>
            <person name="Goodwin S."/>
            <person name="Spatafora J."/>
            <person name="Crous P."/>
            <person name="Grigoriev I."/>
        </authorList>
    </citation>
    <scope>NUCLEOTIDE SEQUENCE</scope>
    <source>
        <strain evidence="11">CBS 675.92</strain>
    </source>
</reference>
<dbReference type="InterPro" id="IPR008427">
    <property type="entry name" value="Extracellular_membr_CFEM_dom"/>
</dbReference>
<sequence length="160" mass="17587">MKLTVFSLLAAATLGSAQRTYNITAALNPTQFKKYKCLTTEDWLPKIPECLHDCTIEANKADGCAYDDFACHCANYEQYSNALVNNEQIIEPCVLPPEVGGRGGGCNFQELSVAQPIVTDMCNFFNATVYADYVGCSWKLRLSPVTTLEIASREEIIVSA</sequence>
<dbReference type="SMART" id="SM00747">
    <property type="entry name" value="CFEM"/>
    <property type="match status" value="1"/>
</dbReference>
<dbReference type="Proteomes" id="UP000800035">
    <property type="component" value="Unassembled WGS sequence"/>
</dbReference>
<comment type="subcellular location">
    <subcellularLocation>
        <location evidence="1">Membrane</location>
        <topology evidence="1">Lipid-anchor</topology>
        <topology evidence="1">GPI-anchor</topology>
    </subcellularLocation>
    <subcellularLocation>
        <location evidence="2">Secreted</location>
    </subcellularLocation>
</comment>
<keyword evidence="6 9" id="KW-0732">Signal</keyword>
<evidence type="ECO:0000256" key="8">
    <source>
        <dbReference type="ARBA" id="ARBA00023288"/>
    </source>
</evidence>
<comment type="similarity">
    <text evidence="3">Belongs to the RBT5 family.</text>
</comment>
<evidence type="ECO:0000256" key="9">
    <source>
        <dbReference type="SAM" id="SignalP"/>
    </source>
</evidence>
<keyword evidence="5" id="KW-0472">Membrane</keyword>
<feature type="domain" description="CFEM" evidence="10">
    <location>
        <begin position="43"/>
        <end position="123"/>
    </location>
</feature>
<evidence type="ECO:0000256" key="7">
    <source>
        <dbReference type="ARBA" id="ARBA00023157"/>
    </source>
</evidence>
<evidence type="ECO:0000256" key="5">
    <source>
        <dbReference type="ARBA" id="ARBA00022622"/>
    </source>
</evidence>
<evidence type="ECO:0000259" key="10">
    <source>
        <dbReference type="SMART" id="SM00747"/>
    </source>
</evidence>
<protein>
    <recommendedName>
        <fullName evidence="10">CFEM domain-containing protein</fullName>
    </recommendedName>
</protein>
<evidence type="ECO:0000313" key="11">
    <source>
        <dbReference type="EMBL" id="KAF1961028.1"/>
    </source>
</evidence>
<feature type="signal peptide" evidence="9">
    <location>
        <begin position="1"/>
        <end position="17"/>
    </location>
</feature>
<dbReference type="EMBL" id="ML976982">
    <property type="protein sequence ID" value="KAF1961028.1"/>
    <property type="molecule type" value="Genomic_DNA"/>
</dbReference>
<keyword evidence="7" id="KW-1015">Disulfide bond</keyword>
<evidence type="ECO:0000256" key="2">
    <source>
        <dbReference type="ARBA" id="ARBA00004613"/>
    </source>
</evidence>
<dbReference type="GO" id="GO:0005576">
    <property type="term" value="C:extracellular region"/>
    <property type="evidence" value="ECO:0007669"/>
    <property type="project" value="UniProtKB-SubCell"/>
</dbReference>
<keyword evidence="5" id="KW-0336">GPI-anchor</keyword>
<keyword evidence="12" id="KW-1185">Reference proteome</keyword>
<dbReference type="GO" id="GO:0098552">
    <property type="term" value="C:side of membrane"/>
    <property type="evidence" value="ECO:0007669"/>
    <property type="project" value="UniProtKB-KW"/>
</dbReference>
<keyword evidence="5" id="KW-0325">Glycoprotein</keyword>
<gene>
    <name evidence="11" type="ORF">CC80DRAFT_581016</name>
</gene>
<evidence type="ECO:0000313" key="12">
    <source>
        <dbReference type="Proteomes" id="UP000800035"/>
    </source>
</evidence>
<keyword evidence="8" id="KW-0449">Lipoprotein</keyword>
<accession>A0A6A5U8J0</accession>